<sequence>MKQSNIIVYNDGELELKVSVENESVWLTQKQIAELFEVSIPNINMHIKAIYKEEELFKNRTIQKYLIVQQEGKRKVKREVEHYNLDLVISVGYRINSKKATIFRQWATSILKNYIQNGYVINGEKITNERFLSLENEVSNLKSKVENISNSLENNSLKSKQLKLDFQKYQTQYNNIEIIEFKNSHDRFLIIDKKEIYHLGASIKDLGKKWFAFSKFDIQSLEILERLK</sequence>
<keyword evidence="2" id="KW-0238">DNA-binding</keyword>
<dbReference type="Proteomes" id="UP000290870">
    <property type="component" value="Unassembled WGS sequence"/>
</dbReference>
<proteinExistence type="predicted"/>
<dbReference type="InterPro" id="IPR011204">
    <property type="entry name" value="Virulence_RhuM-like"/>
</dbReference>
<dbReference type="PANTHER" id="PTHR35810:SF1">
    <property type="entry name" value="CYTOPLASMIC PROTEIN"/>
    <property type="match status" value="1"/>
</dbReference>
<evidence type="ECO:0000313" key="2">
    <source>
        <dbReference type="EMBL" id="RXJ85353.1"/>
    </source>
</evidence>
<dbReference type="EMBL" id="PDJZ01000002">
    <property type="protein sequence ID" value="RXJ85353.1"/>
    <property type="molecule type" value="Genomic_DNA"/>
</dbReference>
<protein>
    <submittedName>
        <fullName evidence="2">DNA-binding protein</fullName>
    </submittedName>
</protein>
<dbReference type="OrthoDB" id="9802752at2"/>
<dbReference type="PANTHER" id="PTHR35810">
    <property type="entry name" value="CYTOPLASMIC PROTEIN-RELATED"/>
    <property type="match status" value="1"/>
</dbReference>
<dbReference type="InterPro" id="IPR003497">
    <property type="entry name" value="BRO_N_domain"/>
</dbReference>
<dbReference type="AlphaFoldDB" id="A0A4Q0ZFU8"/>
<evidence type="ECO:0000259" key="1">
    <source>
        <dbReference type="PROSITE" id="PS51750"/>
    </source>
</evidence>
<dbReference type="Pfam" id="PF13310">
    <property type="entry name" value="Virulence_RhuM"/>
    <property type="match status" value="1"/>
</dbReference>
<comment type="caution">
    <text evidence="2">The sequence shown here is derived from an EMBL/GenBank/DDBJ whole genome shotgun (WGS) entry which is preliminary data.</text>
</comment>
<name>A0A4Q0ZFU8_9BACT</name>
<accession>A0A4Q0ZFU8</accession>
<gene>
    <name evidence="2" type="ORF">CRU90_01895</name>
</gene>
<reference evidence="2 3" key="1">
    <citation type="submission" date="2017-10" db="EMBL/GenBank/DDBJ databases">
        <title>Genomics of the genus Arcobacter.</title>
        <authorList>
            <person name="Perez-Cataluna A."/>
            <person name="Figueras M.J."/>
        </authorList>
    </citation>
    <scope>NUCLEOTIDE SEQUENCE [LARGE SCALE GENOMIC DNA]</scope>
    <source>
        <strain evidence="2 3">F26</strain>
    </source>
</reference>
<evidence type="ECO:0000313" key="3">
    <source>
        <dbReference type="Proteomes" id="UP000290870"/>
    </source>
</evidence>
<organism evidence="2 3">
    <name type="scientific">Arcobacter cloacae</name>
    <dbReference type="NCBI Taxonomy" id="1054034"/>
    <lineage>
        <taxon>Bacteria</taxon>
        <taxon>Pseudomonadati</taxon>
        <taxon>Campylobacterota</taxon>
        <taxon>Epsilonproteobacteria</taxon>
        <taxon>Campylobacterales</taxon>
        <taxon>Arcobacteraceae</taxon>
        <taxon>Arcobacter</taxon>
    </lineage>
</organism>
<dbReference type="PROSITE" id="PS51750">
    <property type="entry name" value="BRO_N"/>
    <property type="match status" value="1"/>
</dbReference>
<feature type="domain" description="Bro-N" evidence="1">
    <location>
        <begin position="1"/>
        <end position="118"/>
    </location>
</feature>
<dbReference type="GO" id="GO:0003677">
    <property type="term" value="F:DNA binding"/>
    <property type="evidence" value="ECO:0007669"/>
    <property type="project" value="UniProtKB-KW"/>
</dbReference>